<reference evidence="3" key="2">
    <citation type="submission" date="2017-02" db="EMBL/GenBank/DDBJ databases">
        <title>Sunflower complete genome.</title>
        <authorList>
            <person name="Langlade N."/>
            <person name="Munos S."/>
        </authorList>
    </citation>
    <scope>NUCLEOTIDE SEQUENCE [LARGE SCALE GENOMIC DNA]</scope>
    <source>
        <tissue evidence="3">Leaves</tissue>
    </source>
</reference>
<dbReference type="PANTHER" id="PTHR13136">
    <property type="entry name" value="TESTIS DEVELOPMENT PROTEIN PRTD"/>
    <property type="match status" value="1"/>
</dbReference>
<dbReference type="PANTHER" id="PTHR13136:SF13">
    <property type="entry name" value="KAT8 REGULATORY NSL COMPLEX SUBUNIT 3_TESTIS-EXPRESSED SEQUENCE 30 PROTEIN"/>
    <property type="match status" value="1"/>
</dbReference>
<name>A0A251V3L0_HELAN</name>
<dbReference type="InParanoid" id="A0A251V3L0"/>
<dbReference type="EMBL" id="MNCJ02000318">
    <property type="protein sequence ID" value="KAF5812629.1"/>
    <property type="molecule type" value="Genomic_DNA"/>
</dbReference>
<proteinExistence type="predicted"/>
<dbReference type="STRING" id="4232.A0A251V3L0"/>
<dbReference type="SUPFAM" id="SSF53474">
    <property type="entry name" value="alpha/beta-Hydrolases"/>
    <property type="match status" value="1"/>
</dbReference>
<gene>
    <name evidence="3" type="ORF">HannXRQ_Chr03g0061741</name>
    <name evidence="2" type="ORF">HanXRQr2_Chr03g0088591</name>
</gene>
<evidence type="ECO:0000259" key="1">
    <source>
        <dbReference type="Pfam" id="PF20408"/>
    </source>
</evidence>
<dbReference type="Pfam" id="PF20408">
    <property type="entry name" value="Abhydrolase_11"/>
    <property type="match status" value="1"/>
</dbReference>
<dbReference type="InterPro" id="IPR046879">
    <property type="entry name" value="KANL3/Tex30_Abhydrolase"/>
</dbReference>
<protein>
    <submittedName>
        <fullName evidence="2 3">KAT8 regulatory NSL complex subunit 3/Testis-expressed sequence 30 protein</fullName>
    </submittedName>
</protein>
<dbReference type="Gramene" id="mRNA:HanXRQr2_Chr03g0088591">
    <property type="protein sequence ID" value="mRNA:HanXRQr2_Chr03g0088591"/>
    <property type="gene ID" value="HanXRQr2_Chr03g0088591"/>
</dbReference>
<evidence type="ECO:0000313" key="2">
    <source>
        <dbReference type="EMBL" id="KAF5812629.1"/>
    </source>
</evidence>
<organism evidence="3 4">
    <name type="scientific">Helianthus annuus</name>
    <name type="common">Common sunflower</name>
    <dbReference type="NCBI Taxonomy" id="4232"/>
    <lineage>
        <taxon>Eukaryota</taxon>
        <taxon>Viridiplantae</taxon>
        <taxon>Streptophyta</taxon>
        <taxon>Embryophyta</taxon>
        <taxon>Tracheophyta</taxon>
        <taxon>Spermatophyta</taxon>
        <taxon>Magnoliopsida</taxon>
        <taxon>eudicotyledons</taxon>
        <taxon>Gunneridae</taxon>
        <taxon>Pentapetalae</taxon>
        <taxon>asterids</taxon>
        <taxon>campanulids</taxon>
        <taxon>Asterales</taxon>
        <taxon>Asteraceae</taxon>
        <taxon>Asteroideae</taxon>
        <taxon>Heliantheae alliance</taxon>
        <taxon>Heliantheae</taxon>
        <taxon>Helianthus</taxon>
    </lineage>
</organism>
<dbReference type="Proteomes" id="UP000215914">
    <property type="component" value="Chromosome 3"/>
</dbReference>
<dbReference type="AlphaFoldDB" id="A0A251V3L0"/>
<sequence length="97" mass="10367">MQLEVVWSDINDRRKAAPKPEKLVGFHSDIVRNAAAKYPGHPLILAGKSLGSRISCMVAAENDIDVSAVVCLGHPLKEWGDRSMLATIALGAAQVCS</sequence>
<dbReference type="Gene3D" id="3.40.50.1820">
    <property type="entry name" value="alpha/beta hydrolase"/>
    <property type="match status" value="1"/>
</dbReference>
<evidence type="ECO:0000313" key="4">
    <source>
        <dbReference type="Proteomes" id="UP000215914"/>
    </source>
</evidence>
<dbReference type="InterPro" id="IPR029058">
    <property type="entry name" value="AB_hydrolase_fold"/>
</dbReference>
<evidence type="ECO:0000313" key="3">
    <source>
        <dbReference type="EMBL" id="OTG30190.1"/>
    </source>
</evidence>
<dbReference type="OMA" id="MAITLCC"/>
<accession>A0A251V3L0</accession>
<dbReference type="InterPro" id="IPR026555">
    <property type="entry name" value="NSL3/Tex30"/>
</dbReference>
<feature type="domain" description="KANL3/Tex30 alpha/beta hydrolase-like" evidence="1">
    <location>
        <begin position="11"/>
        <end position="84"/>
    </location>
</feature>
<reference evidence="2" key="3">
    <citation type="submission" date="2020-06" db="EMBL/GenBank/DDBJ databases">
        <title>Helianthus annuus Genome sequencing and assembly Release 2.</title>
        <authorList>
            <person name="Gouzy J."/>
            <person name="Langlade N."/>
            <person name="Munos S."/>
        </authorList>
    </citation>
    <scope>NUCLEOTIDE SEQUENCE</scope>
    <source>
        <tissue evidence="2">Leaves</tissue>
    </source>
</reference>
<reference evidence="2 4" key="1">
    <citation type="journal article" date="2017" name="Nature">
        <title>The sunflower genome provides insights into oil metabolism, flowering and Asterid evolution.</title>
        <authorList>
            <person name="Badouin H."/>
            <person name="Gouzy J."/>
            <person name="Grassa C.J."/>
            <person name="Murat F."/>
            <person name="Staton S.E."/>
            <person name="Cottret L."/>
            <person name="Lelandais-Briere C."/>
            <person name="Owens G.L."/>
            <person name="Carrere S."/>
            <person name="Mayjonade B."/>
            <person name="Legrand L."/>
            <person name="Gill N."/>
            <person name="Kane N.C."/>
            <person name="Bowers J.E."/>
            <person name="Hubner S."/>
            <person name="Bellec A."/>
            <person name="Berard A."/>
            <person name="Berges H."/>
            <person name="Blanchet N."/>
            <person name="Boniface M.C."/>
            <person name="Brunel D."/>
            <person name="Catrice O."/>
            <person name="Chaidir N."/>
            <person name="Claudel C."/>
            <person name="Donnadieu C."/>
            <person name="Faraut T."/>
            <person name="Fievet G."/>
            <person name="Helmstetter N."/>
            <person name="King M."/>
            <person name="Knapp S.J."/>
            <person name="Lai Z."/>
            <person name="Le Paslier M.C."/>
            <person name="Lippi Y."/>
            <person name="Lorenzon L."/>
            <person name="Mandel J.R."/>
            <person name="Marage G."/>
            <person name="Marchand G."/>
            <person name="Marquand E."/>
            <person name="Bret-Mestries E."/>
            <person name="Morien E."/>
            <person name="Nambeesan S."/>
            <person name="Nguyen T."/>
            <person name="Pegot-Espagnet P."/>
            <person name="Pouilly N."/>
            <person name="Raftis F."/>
            <person name="Sallet E."/>
            <person name="Schiex T."/>
            <person name="Thomas J."/>
            <person name="Vandecasteele C."/>
            <person name="Vares D."/>
            <person name="Vear F."/>
            <person name="Vautrin S."/>
            <person name="Crespi M."/>
            <person name="Mangin B."/>
            <person name="Burke J.M."/>
            <person name="Salse J."/>
            <person name="Munos S."/>
            <person name="Vincourt P."/>
            <person name="Rieseberg L.H."/>
            <person name="Langlade N.B."/>
        </authorList>
    </citation>
    <scope>NUCLEOTIDE SEQUENCE [LARGE SCALE GENOMIC DNA]</scope>
    <source>
        <strain evidence="4">cv. SF193</strain>
        <tissue evidence="2">Leaves</tissue>
    </source>
</reference>
<dbReference type="EMBL" id="CM007892">
    <property type="protein sequence ID" value="OTG30190.1"/>
    <property type="molecule type" value="Genomic_DNA"/>
</dbReference>
<keyword evidence="4" id="KW-1185">Reference proteome</keyword>